<dbReference type="EMBL" id="JAQQWI010000005">
    <property type="protein sequence ID" value="KAK8036030.1"/>
    <property type="molecule type" value="Genomic_DNA"/>
</dbReference>
<organism evidence="4 5">
    <name type="scientific">Apiospora marii</name>
    <dbReference type="NCBI Taxonomy" id="335849"/>
    <lineage>
        <taxon>Eukaryota</taxon>
        <taxon>Fungi</taxon>
        <taxon>Dikarya</taxon>
        <taxon>Ascomycota</taxon>
        <taxon>Pezizomycotina</taxon>
        <taxon>Sordariomycetes</taxon>
        <taxon>Xylariomycetidae</taxon>
        <taxon>Amphisphaeriales</taxon>
        <taxon>Apiosporaceae</taxon>
        <taxon>Apiospora</taxon>
    </lineage>
</organism>
<dbReference type="InterPro" id="IPR007527">
    <property type="entry name" value="Znf_SWIM"/>
</dbReference>
<evidence type="ECO:0008006" key="6">
    <source>
        <dbReference type="Google" id="ProtNLM"/>
    </source>
</evidence>
<dbReference type="InterPro" id="IPR011333">
    <property type="entry name" value="SKP1/BTB/POZ_sf"/>
</dbReference>
<keyword evidence="1" id="KW-0863">Zinc-finger</keyword>
<evidence type="ECO:0000256" key="1">
    <source>
        <dbReference type="PROSITE-ProRule" id="PRU00325"/>
    </source>
</evidence>
<dbReference type="Gene3D" id="3.30.710.10">
    <property type="entry name" value="Potassium Channel Kv1.1, Chain A"/>
    <property type="match status" value="1"/>
</dbReference>
<dbReference type="Proteomes" id="UP001396898">
    <property type="component" value="Unassembled WGS sequence"/>
</dbReference>
<dbReference type="Pfam" id="PF00651">
    <property type="entry name" value="BTB"/>
    <property type="match status" value="1"/>
</dbReference>
<name>A0ABR1SNY7_9PEZI</name>
<evidence type="ECO:0000259" key="2">
    <source>
        <dbReference type="PROSITE" id="PS50097"/>
    </source>
</evidence>
<gene>
    <name evidence="4" type="ORF">PG991_002103</name>
</gene>
<dbReference type="CDD" id="cd18186">
    <property type="entry name" value="BTB_POZ_ZBTB_KLHL-like"/>
    <property type="match status" value="1"/>
</dbReference>
<evidence type="ECO:0000259" key="3">
    <source>
        <dbReference type="PROSITE" id="PS50966"/>
    </source>
</evidence>
<sequence>MPGGMADRDLQHYQANRIPNRMPNPVAEPSPIRMAFDCPSEPDFTVTCQGWTYPLHKNILCSQSRWFKTFCLSSQDGSLYHTVCLDYFNPGILETFFRYLYTGEYDDGSKLELLEKVLETALDMLNVAYRFAVDELVVEASERLCSAAEALSLHCRCREKVQAVPMGSRCLCSLSTCTCPVGEICNHVLEVLSKSILQHWGLIEWMRTFSAAIGEMHSPEGPVGHGKSSATGWQQQELGNCYEPAYQSEDIEVPRELKGRWLDHIKAQQ</sequence>
<keyword evidence="5" id="KW-1185">Reference proteome</keyword>
<comment type="caution">
    <text evidence="4">The sequence shown here is derived from an EMBL/GenBank/DDBJ whole genome shotgun (WGS) entry which is preliminary data.</text>
</comment>
<dbReference type="InterPro" id="IPR000210">
    <property type="entry name" value="BTB/POZ_dom"/>
</dbReference>
<dbReference type="PROSITE" id="PS50966">
    <property type="entry name" value="ZF_SWIM"/>
    <property type="match status" value="1"/>
</dbReference>
<feature type="domain" description="SWIM-type" evidence="3">
    <location>
        <begin position="162"/>
        <end position="196"/>
    </location>
</feature>
<proteinExistence type="predicted"/>
<accession>A0ABR1SNY7</accession>
<keyword evidence="1" id="KW-0479">Metal-binding</keyword>
<evidence type="ECO:0000313" key="4">
    <source>
        <dbReference type="EMBL" id="KAK8036030.1"/>
    </source>
</evidence>
<dbReference type="SMART" id="SM00225">
    <property type="entry name" value="BTB"/>
    <property type="match status" value="1"/>
</dbReference>
<protein>
    <recommendedName>
        <fullName evidence="6">BTB domain-containing protein</fullName>
    </recommendedName>
</protein>
<dbReference type="SUPFAM" id="SSF54695">
    <property type="entry name" value="POZ domain"/>
    <property type="match status" value="1"/>
</dbReference>
<reference evidence="4 5" key="1">
    <citation type="submission" date="2023-01" db="EMBL/GenBank/DDBJ databases">
        <title>Analysis of 21 Apiospora genomes using comparative genomics revels a genus with tremendous synthesis potential of carbohydrate active enzymes and secondary metabolites.</title>
        <authorList>
            <person name="Sorensen T."/>
        </authorList>
    </citation>
    <scope>NUCLEOTIDE SEQUENCE [LARGE SCALE GENOMIC DNA]</scope>
    <source>
        <strain evidence="4 5">CBS 20057</strain>
    </source>
</reference>
<keyword evidence="1" id="KW-0862">Zinc</keyword>
<dbReference type="PROSITE" id="PS50097">
    <property type="entry name" value="BTB"/>
    <property type="match status" value="1"/>
</dbReference>
<evidence type="ECO:0000313" key="5">
    <source>
        <dbReference type="Proteomes" id="UP001396898"/>
    </source>
</evidence>
<feature type="domain" description="BTB" evidence="2">
    <location>
        <begin position="42"/>
        <end position="109"/>
    </location>
</feature>